<sequence length="474" mass="52484">MDVPGSQPHSDEAAARSAREGNLPVPAEPDRVVLTPPAPDQGFSSWHTEHDWRTAPPVIRLLDAAVKSGIDPTKLLFDIAPDDPDGTAPAVAMVADNDRHRAAEVIAYVAGKGRHKGHELLLSTARLRPFAVLELARILHDEHGFRGQDLVIPALYGCHAARDAVHRRRNDPDARRDAEMRRRNAVADTAYFVVEIYRDRRQEELADVLVQAFTGSERGPDWLTKVDSATAFHATCDVLEELLGNPRHRRVGADLLQLIGKAAGQIATAMLTDVIAYDGGRLRHGRTGEPNLALLTAAAPALTARLFQRCMWDATMDRRQLNALLCQLYRERPAEAVALAAAMLERSIPDLTVIVGETDEALDIAGLLLELFLQRPRATVELLRNWLARAGYIRLAWEDRVIDAELAPVGGITQAMLHTDPDRTVALLRDLATRLPPRRPISLLTGLDEPLLSRTRDLLRRHAGDHWNDLRAFT</sequence>
<evidence type="ECO:0000256" key="1">
    <source>
        <dbReference type="SAM" id="MobiDB-lite"/>
    </source>
</evidence>
<gene>
    <name evidence="2" type="ORF">Ari01nite_81270</name>
</gene>
<name>A0A919K8F3_9ACTN</name>
<evidence type="ECO:0000313" key="3">
    <source>
        <dbReference type="Proteomes" id="UP000636960"/>
    </source>
</evidence>
<proteinExistence type="predicted"/>
<comment type="caution">
    <text evidence="2">The sequence shown here is derived from an EMBL/GenBank/DDBJ whole genome shotgun (WGS) entry which is preliminary data.</text>
</comment>
<evidence type="ECO:0000313" key="2">
    <source>
        <dbReference type="EMBL" id="GIF00663.1"/>
    </source>
</evidence>
<feature type="compositionally biased region" description="Basic and acidic residues" evidence="1">
    <location>
        <begin position="9"/>
        <end position="19"/>
    </location>
</feature>
<organism evidence="2 3">
    <name type="scientific">Paractinoplanes rishiriensis</name>
    <dbReference type="NCBI Taxonomy" id="1050105"/>
    <lineage>
        <taxon>Bacteria</taxon>
        <taxon>Bacillati</taxon>
        <taxon>Actinomycetota</taxon>
        <taxon>Actinomycetes</taxon>
        <taxon>Micromonosporales</taxon>
        <taxon>Micromonosporaceae</taxon>
        <taxon>Paractinoplanes</taxon>
    </lineage>
</organism>
<dbReference type="Proteomes" id="UP000636960">
    <property type="component" value="Unassembled WGS sequence"/>
</dbReference>
<accession>A0A919K8F3</accession>
<dbReference type="EMBL" id="BOMV01000089">
    <property type="protein sequence ID" value="GIF00663.1"/>
    <property type="molecule type" value="Genomic_DNA"/>
</dbReference>
<protein>
    <submittedName>
        <fullName evidence="2">Uncharacterized protein</fullName>
    </submittedName>
</protein>
<feature type="region of interest" description="Disordered" evidence="1">
    <location>
        <begin position="1"/>
        <end position="30"/>
    </location>
</feature>
<dbReference type="AlphaFoldDB" id="A0A919K8F3"/>
<keyword evidence="3" id="KW-1185">Reference proteome</keyword>
<reference evidence="2" key="1">
    <citation type="submission" date="2021-01" db="EMBL/GenBank/DDBJ databases">
        <title>Whole genome shotgun sequence of Actinoplanes rishiriensis NBRC 108556.</title>
        <authorList>
            <person name="Komaki H."/>
            <person name="Tamura T."/>
        </authorList>
    </citation>
    <scope>NUCLEOTIDE SEQUENCE</scope>
    <source>
        <strain evidence="2">NBRC 108556</strain>
    </source>
</reference>